<organism evidence="1 2">
    <name type="scientific">Sphingomonas paucimobilis NBRC 13935</name>
    <dbReference type="NCBI Taxonomy" id="1219050"/>
    <lineage>
        <taxon>Bacteria</taxon>
        <taxon>Pseudomonadati</taxon>
        <taxon>Pseudomonadota</taxon>
        <taxon>Alphaproteobacteria</taxon>
        <taxon>Sphingomonadales</taxon>
        <taxon>Sphingomonadaceae</taxon>
        <taxon>Sphingomonas</taxon>
    </lineage>
</organism>
<dbReference type="AlphaFoldDB" id="A0A0C9N3A9"/>
<keyword evidence="2" id="KW-1185">Reference proteome</keyword>
<proteinExistence type="predicted"/>
<gene>
    <name evidence="1" type="ORF">SP6_30_02450</name>
</gene>
<reference evidence="1 2" key="1">
    <citation type="submission" date="2014-08" db="EMBL/GenBank/DDBJ databases">
        <title>Whole genome shotgun sequence of Sphingomonas paucimobilis NBRC 13935.</title>
        <authorList>
            <person name="Hosoyama A."/>
            <person name="Hashimoto M."/>
            <person name="Hosoyama Y."/>
            <person name="Noguchi M."/>
            <person name="Uohara A."/>
            <person name="Ohji S."/>
            <person name="Katano-Makiyama Y."/>
            <person name="Ichikawa N."/>
            <person name="Kimura A."/>
            <person name="Yamazoe A."/>
            <person name="Fujita N."/>
        </authorList>
    </citation>
    <scope>NUCLEOTIDE SEQUENCE [LARGE SCALE GENOMIC DNA]</scope>
    <source>
        <strain evidence="1 2">NBRC 13935</strain>
    </source>
</reference>
<protein>
    <submittedName>
        <fullName evidence="1">DNA, contig: SP630</fullName>
    </submittedName>
</protein>
<dbReference type="Proteomes" id="UP000032025">
    <property type="component" value="Unassembled WGS sequence"/>
</dbReference>
<comment type="caution">
    <text evidence="1">The sequence shown here is derived from an EMBL/GenBank/DDBJ whole genome shotgun (WGS) entry which is preliminary data.</text>
</comment>
<evidence type="ECO:0000313" key="1">
    <source>
        <dbReference type="EMBL" id="GAN14104.1"/>
    </source>
</evidence>
<dbReference type="EMBL" id="BBJS01000030">
    <property type="protein sequence ID" value="GAN14104.1"/>
    <property type="molecule type" value="Genomic_DNA"/>
</dbReference>
<accession>A0A0C9N3A9</accession>
<name>A0A0C9N3A9_SPHPI</name>
<sequence length="59" mass="6110">MTHANRGNMDKHRTIALLLSAAPIAALNQDGGGDALWDTGIVVFAIGRTQAMSAVHPVG</sequence>
<evidence type="ECO:0000313" key="2">
    <source>
        <dbReference type="Proteomes" id="UP000032025"/>
    </source>
</evidence>